<evidence type="ECO:0000256" key="2">
    <source>
        <dbReference type="ARBA" id="ARBA00034247"/>
    </source>
</evidence>
<dbReference type="EC" id="2.7.7.65" evidence="1"/>
<dbReference type="InterPro" id="IPR050469">
    <property type="entry name" value="Diguanylate_Cyclase"/>
</dbReference>
<dbReference type="PROSITE" id="PS50110">
    <property type="entry name" value="RESPONSE_REGULATORY"/>
    <property type="match status" value="1"/>
</dbReference>
<feature type="domain" description="GGDEF" evidence="6">
    <location>
        <begin position="337"/>
        <end position="471"/>
    </location>
</feature>
<dbReference type="InterPro" id="IPR011006">
    <property type="entry name" value="CheY-like_superfamily"/>
</dbReference>
<proteinExistence type="predicted"/>
<name>A0A7X6DTI5_9BACT</name>
<dbReference type="RefSeq" id="WP_168063065.1">
    <property type="nucleotide sequence ID" value="NZ_VTOW01000005.1"/>
</dbReference>
<dbReference type="SUPFAM" id="SSF55073">
    <property type="entry name" value="Nucleotide cyclase"/>
    <property type="match status" value="1"/>
</dbReference>
<dbReference type="Gene3D" id="3.30.450.40">
    <property type="match status" value="1"/>
</dbReference>
<dbReference type="Gene3D" id="3.30.70.270">
    <property type="match status" value="1"/>
</dbReference>
<dbReference type="InterPro" id="IPR001789">
    <property type="entry name" value="Sig_transdc_resp-reg_receiver"/>
</dbReference>
<gene>
    <name evidence="7" type="ORF">MNODULE_20410</name>
</gene>
<dbReference type="PROSITE" id="PS50887">
    <property type="entry name" value="GGDEF"/>
    <property type="match status" value="1"/>
</dbReference>
<accession>A0A7X6DTI5</accession>
<dbReference type="SUPFAM" id="SSF55781">
    <property type="entry name" value="GAF domain-like"/>
    <property type="match status" value="1"/>
</dbReference>
<comment type="catalytic activity">
    <reaction evidence="2">
        <text>2 GTP = 3',3'-c-di-GMP + 2 diphosphate</text>
        <dbReference type="Rhea" id="RHEA:24898"/>
        <dbReference type="ChEBI" id="CHEBI:33019"/>
        <dbReference type="ChEBI" id="CHEBI:37565"/>
        <dbReference type="ChEBI" id="CHEBI:58805"/>
        <dbReference type="EC" id="2.7.7.65"/>
    </reaction>
</comment>
<dbReference type="CDD" id="cd01949">
    <property type="entry name" value="GGDEF"/>
    <property type="match status" value="1"/>
</dbReference>
<dbReference type="InterPro" id="IPR000160">
    <property type="entry name" value="GGDEF_dom"/>
</dbReference>
<dbReference type="InterPro" id="IPR029016">
    <property type="entry name" value="GAF-like_dom_sf"/>
</dbReference>
<dbReference type="SUPFAM" id="SSF52172">
    <property type="entry name" value="CheY-like"/>
    <property type="match status" value="1"/>
</dbReference>
<protein>
    <recommendedName>
        <fullName evidence="1">diguanylate cyclase</fullName>
        <ecNumber evidence="1">2.7.7.65</ecNumber>
    </recommendedName>
</protein>
<feature type="domain" description="Response regulatory" evidence="5">
    <location>
        <begin position="6"/>
        <end position="122"/>
    </location>
</feature>
<keyword evidence="8" id="KW-1185">Reference proteome</keyword>
<dbReference type="GO" id="GO:0000160">
    <property type="term" value="P:phosphorelay signal transduction system"/>
    <property type="evidence" value="ECO:0007669"/>
    <property type="project" value="InterPro"/>
</dbReference>
<evidence type="ECO:0000313" key="7">
    <source>
        <dbReference type="EMBL" id="NKE73122.1"/>
    </source>
</evidence>
<dbReference type="PANTHER" id="PTHR45138:SF9">
    <property type="entry name" value="DIGUANYLATE CYCLASE DGCM-RELATED"/>
    <property type="match status" value="1"/>
</dbReference>
<evidence type="ECO:0000256" key="3">
    <source>
        <dbReference type="PROSITE-ProRule" id="PRU00169"/>
    </source>
</evidence>
<dbReference type="FunFam" id="3.30.70.270:FF:000001">
    <property type="entry name" value="Diguanylate cyclase domain protein"/>
    <property type="match status" value="1"/>
</dbReference>
<evidence type="ECO:0000259" key="5">
    <source>
        <dbReference type="PROSITE" id="PS50110"/>
    </source>
</evidence>
<dbReference type="GO" id="GO:0052621">
    <property type="term" value="F:diguanylate cyclase activity"/>
    <property type="evidence" value="ECO:0007669"/>
    <property type="project" value="UniProtKB-EC"/>
</dbReference>
<evidence type="ECO:0000256" key="4">
    <source>
        <dbReference type="SAM" id="MobiDB-lite"/>
    </source>
</evidence>
<feature type="region of interest" description="Disordered" evidence="4">
    <location>
        <begin position="467"/>
        <end position="487"/>
    </location>
</feature>
<evidence type="ECO:0000259" key="6">
    <source>
        <dbReference type="PROSITE" id="PS50887"/>
    </source>
</evidence>
<sequence length="487" mass="54377">MKESAHILLIHQNLDEIDGEISFLKGRGFDVSSLSASKIGSIFKAIDIGKVDVIVLDGGLSPASIFDFLKKLRSMQSTACVLLSEVVSDANKAAALLRAGIFDMLKAPRPLDRLEKMIRQGLKNRQKLTRILQLSDRLDSAYKQLEEDRNHLQKWSDDLGRLYTLNQTLSESLEIEEVAQSLTVNLRKVIPYDIACLFLKNGQKVQIYTDQQKSAAFLERVSSDTIRSAQQLLEKGDLPSGPIVRKGGAEILVPLRVATEKIGILRLIRFSKEVFNDYQSRILAMISTSISLAIRNAEIHQEVQELASKDELTSLLNRRAFLNVVNREFKRTARYETSLALILIDVDNFKEINDGFGHLVGDQVLREISQLIIKSVRDVDTVARYGGDELVVVLPKTNLQEAMIAAQRIRKRIRTALFQCGDQTVRITISMGIAQCPASLIKTPEDLFRLADQALYAAKKKGRNRIESPPLSAVGARGGSQIDGIRR</sequence>
<reference evidence="7 8" key="1">
    <citation type="journal article" date="2020" name="Nature">
        <title>Bacterial chemolithoautotrophy via manganese oxidation.</title>
        <authorList>
            <person name="Yu H."/>
            <person name="Leadbetter J.R."/>
        </authorList>
    </citation>
    <scope>NUCLEOTIDE SEQUENCE [LARGE SCALE GENOMIC DNA]</scope>
    <source>
        <strain evidence="7 8">Mn-1</strain>
    </source>
</reference>
<dbReference type="Pfam" id="PF00990">
    <property type="entry name" value="GGDEF"/>
    <property type="match status" value="1"/>
</dbReference>
<feature type="modified residue" description="4-aspartylphosphate" evidence="3">
    <location>
        <position position="57"/>
    </location>
</feature>
<dbReference type="InterPro" id="IPR043128">
    <property type="entry name" value="Rev_trsase/Diguanyl_cyclase"/>
</dbReference>
<dbReference type="EMBL" id="VTOW01000005">
    <property type="protein sequence ID" value="NKE73122.1"/>
    <property type="molecule type" value="Genomic_DNA"/>
</dbReference>
<dbReference type="PANTHER" id="PTHR45138">
    <property type="entry name" value="REGULATORY COMPONENTS OF SENSORY TRANSDUCTION SYSTEM"/>
    <property type="match status" value="1"/>
</dbReference>
<dbReference type="InterPro" id="IPR029787">
    <property type="entry name" value="Nucleotide_cyclase"/>
</dbReference>
<evidence type="ECO:0000256" key="1">
    <source>
        <dbReference type="ARBA" id="ARBA00012528"/>
    </source>
</evidence>
<organism evidence="7 8">
    <name type="scientific">Candidatus Manganitrophus noduliformans</name>
    <dbReference type="NCBI Taxonomy" id="2606439"/>
    <lineage>
        <taxon>Bacteria</taxon>
        <taxon>Pseudomonadati</taxon>
        <taxon>Nitrospirota</taxon>
        <taxon>Nitrospiria</taxon>
        <taxon>Candidatus Troglogloeales</taxon>
        <taxon>Candidatus Manganitrophaceae</taxon>
        <taxon>Candidatus Manganitrophus</taxon>
    </lineage>
</organism>
<dbReference type="SMART" id="SM00267">
    <property type="entry name" value="GGDEF"/>
    <property type="match status" value="1"/>
</dbReference>
<dbReference type="AlphaFoldDB" id="A0A7X6DTI5"/>
<comment type="caution">
    <text evidence="7">The sequence shown here is derived from an EMBL/GenBank/DDBJ whole genome shotgun (WGS) entry which is preliminary data.</text>
</comment>
<evidence type="ECO:0000313" key="8">
    <source>
        <dbReference type="Proteomes" id="UP000534783"/>
    </source>
</evidence>
<keyword evidence="3" id="KW-0597">Phosphoprotein</keyword>
<dbReference type="Proteomes" id="UP000534783">
    <property type="component" value="Unassembled WGS sequence"/>
</dbReference>
<dbReference type="NCBIfam" id="TIGR00254">
    <property type="entry name" value="GGDEF"/>
    <property type="match status" value="1"/>
</dbReference>
<dbReference type="Gene3D" id="3.40.50.2300">
    <property type="match status" value="1"/>
</dbReference>